<dbReference type="CDD" id="cd03784">
    <property type="entry name" value="GT1_Gtf-like"/>
    <property type="match status" value="1"/>
</dbReference>
<dbReference type="InterPro" id="IPR035595">
    <property type="entry name" value="UDP_glycos_trans_CS"/>
</dbReference>
<organism evidence="6">
    <name type="scientific">Davidia involucrata</name>
    <name type="common">Dove tree</name>
    <dbReference type="NCBI Taxonomy" id="16924"/>
    <lineage>
        <taxon>Eukaryota</taxon>
        <taxon>Viridiplantae</taxon>
        <taxon>Streptophyta</taxon>
        <taxon>Embryophyta</taxon>
        <taxon>Tracheophyta</taxon>
        <taxon>Spermatophyta</taxon>
        <taxon>Magnoliopsida</taxon>
        <taxon>eudicotyledons</taxon>
        <taxon>Gunneridae</taxon>
        <taxon>Pentapetalae</taxon>
        <taxon>asterids</taxon>
        <taxon>Cornales</taxon>
        <taxon>Nyssaceae</taxon>
        <taxon>Davidia</taxon>
    </lineage>
</organism>
<evidence type="ECO:0000256" key="4">
    <source>
        <dbReference type="RuleBase" id="RU003718"/>
    </source>
</evidence>
<dbReference type="FunFam" id="3.40.50.2000:FF:000095">
    <property type="entry name" value="Glycosyltransferase"/>
    <property type="match status" value="1"/>
</dbReference>
<dbReference type="PANTHER" id="PTHR48048:SF70">
    <property type="entry name" value="ISOFLAVONE 7-O-GLUCOSYLTRANSFERASE"/>
    <property type="match status" value="1"/>
</dbReference>
<evidence type="ECO:0000256" key="3">
    <source>
        <dbReference type="ARBA" id="ARBA00022679"/>
    </source>
</evidence>
<dbReference type="PANTHER" id="PTHR48048">
    <property type="entry name" value="GLYCOSYLTRANSFERASE"/>
    <property type="match status" value="1"/>
</dbReference>
<evidence type="ECO:0000256" key="2">
    <source>
        <dbReference type="ARBA" id="ARBA00022676"/>
    </source>
</evidence>
<dbReference type="GO" id="GO:0035251">
    <property type="term" value="F:UDP-glucosyltransferase activity"/>
    <property type="evidence" value="ECO:0007669"/>
    <property type="project" value="InterPro"/>
</dbReference>
<evidence type="ECO:0000256" key="5">
    <source>
        <dbReference type="RuleBase" id="RU362057"/>
    </source>
</evidence>
<comment type="similarity">
    <text evidence="1 4">Belongs to the UDP-glycosyltransferase family.</text>
</comment>
<dbReference type="EC" id="2.4.1.-" evidence="5"/>
<dbReference type="PROSITE" id="PS00375">
    <property type="entry name" value="UDPGT"/>
    <property type="match status" value="1"/>
</dbReference>
<evidence type="ECO:0000313" key="6">
    <source>
        <dbReference type="EMBL" id="MPA33030.1"/>
    </source>
</evidence>
<dbReference type="Pfam" id="PF00201">
    <property type="entry name" value="UDPGT"/>
    <property type="match status" value="1"/>
</dbReference>
<dbReference type="SUPFAM" id="SSF53756">
    <property type="entry name" value="UDP-Glycosyltransferase/glycogen phosphorylase"/>
    <property type="match status" value="1"/>
</dbReference>
<sequence>MEDMIVLYPSPGIGHLVSMVELGKLILNHNPSFSISILIATAPYNTGSTAPYISHVSATTPSITFHHLPTVSLPSNSSMDFIDLAFELPRLNNPNVLQALQTISQKSRLKAFIIDFFCNAAFEVSTSLSIPTLYFFTSGANDLAALLHFPTLHERTTTSIKDLNTYLEFPGTPSIHTRDMPEALLDRNSMAYGNFVDTAKQMAKSSGIISNTFNSLEPRAIKAISDGLCIPNAPTPPVFCLGPLVATNNQTGGGGGGGDEAECLTWLNSQPSRSVVFLSFGSMGLFKAEQLKDMAIGLENSGHRFLWVVRSPPRADDEAKRVLAPPEPDLDALLPQGFLDRTKDRGLVVKSWAPQVAVLSHDSVGGFVTHCGWNSALEAVSAGVPMLAWPLYAEQRMNRVYLVEEMKVALALNELEDRFVSAAELEKRVRELMDSESGKAVRETVIAMRDAAKAALGEGGSSTVALAELVESWNKDGTIGLGSFSLRPTSLSSLFDGIKG</sequence>
<reference evidence="6" key="1">
    <citation type="submission" date="2019-08" db="EMBL/GenBank/DDBJ databases">
        <title>Reference gene set and small RNA set construction with multiple tissues from Davidia involucrata Baill.</title>
        <authorList>
            <person name="Yang H."/>
            <person name="Zhou C."/>
            <person name="Li G."/>
            <person name="Wang J."/>
            <person name="Gao P."/>
            <person name="Wang M."/>
            <person name="Wang R."/>
            <person name="Zhao Y."/>
        </authorList>
    </citation>
    <scope>NUCLEOTIDE SEQUENCE</scope>
    <source>
        <tissue evidence="6">Mixed with DoveR01_LX</tissue>
    </source>
</reference>
<dbReference type="Gene3D" id="3.40.50.2000">
    <property type="entry name" value="Glycogen Phosphorylase B"/>
    <property type="match status" value="2"/>
</dbReference>
<dbReference type="FunFam" id="3.40.50.2000:FF:000020">
    <property type="entry name" value="Glycosyltransferase"/>
    <property type="match status" value="1"/>
</dbReference>
<protein>
    <recommendedName>
        <fullName evidence="5">Glycosyltransferase</fullName>
        <ecNumber evidence="5">2.4.1.-</ecNumber>
    </recommendedName>
</protein>
<gene>
    <name evidence="6" type="ORF">Din_002471</name>
</gene>
<dbReference type="AlphaFoldDB" id="A0A5B6YMI8"/>
<dbReference type="InterPro" id="IPR050481">
    <property type="entry name" value="UDP-glycosyltransf_plant"/>
</dbReference>
<keyword evidence="3 4" id="KW-0808">Transferase</keyword>
<proteinExistence type="inferred from homology"/>
<name>A0A5B6YMI8_DAVIN</name>
<dbReference type="InterPro" id="IPR002213">
    <property type="entry name" value="UDP_glucos_trans"/>
</dbReference>
<accession>A0A5B6YMI8</accession>
<dbReference type="EMBL" id="GHES01002471">
    <property type="protein sequence ID" value="MPA33030.1"/>
    <property type="molecule type" value="Transcribed_RNA"/>
</dbReference>
<keyword evidence="2 4" id="KW-0328">Glycosyltransferase</keyword>
<evidence type="ECO:0000256" key="1">
    <source>
        <dbReference type="ARBA" id="ARBA00009995"/>
    </source>
</evidence>